<sequence length="485" mass="53360">MMIWLLRWWTSRFSYRRVADHRQLLSTSTEEDDSTAQLSVVIGGAGADQGLPADVFARVVIPLLPVDDAVRLRGVGKAYGAQLIDEAFLLGRINSCLAQQQLTGLINVERDRGADTSAPPLPAPLLRLGYLARCAYVIERAAEWRYMARFIRVASACGAAGQLPLVLSGESVAAHIPHKATFHRLPATMAVYQIFGGLLGSGAQLTEGRRGKTSVAVISLHPLVTAAVYLFFLLWFAWVLVVSTLGTYQDVRNGPLSDRPVLCWIAALAASLWISATVLAGALMVGWQLPSLLHQRKRKVQWYRFGERRFRLIDGDELWRLHPFMRRTCRHTDPPVSCSTPPLRVYRSFSAFALDTLLERLAYPWAPGLMSVILDVTVGRRGGYRVLLRDAFSGESDPFVVDSRVDSPTAFLPLYVPMRVVVLLLGGGSVVASVSLDEGRIVVRTTEAAVSHGVPIDGRFPVTVAAVRQLLRRFGLENETVGPLP</sequence>
<evidence type="ECO:0000313" key="3">
    <source>
        <dbReference type="Proteomes" id="UP000041254"/>
    </source>
</evidence>
<feature type="transmembrane region" description="Helical" evidence="1">
    <location>
        <begin position="215"/>
        <end position="241"/>
    </location>
</feature>
<dbReference type="EMBL" id="CDMY01000279">
    <property type="protein sequence ID" value="CEL99358.1"/>
    <property type="molecule type" value="Genomic_DNA"/>
</dbReference>
<dbReference type="VEuPathDB" id="CryptoDB:Vbra_2979"/>
<reference evidence="2 3" key="1">
    <citation type="submission" date="2014-11" db="EMBL/GenBank/DDBJ databases">
        <authorList>
            <person name="Zhu J."/>
            <person name="Qi W."/>
            <person name="Song R."/>
        </authorList>
    </citation>
    <scope>NUCLEOTIDE SEQUENCE [LARGE SCALE GENOMIC DNA]</scope>
</reference>
<dbReference type="InParanoid" id="A0A0G4EP05"/>
<evidence type="ECO:0000256" key="1">
    <source>
        <dbReference type="SAM" id="Phobius"/>
    </source>
</evidence>
<organism evidence="2 3">
    <name type="scientific">Vitrella brassicaformis (strain CCMP3155)</name>
    <dbReference type="NCBI Taxonomy" id="1169540"/>
    <lineage>
        <taxon>Eukaryota</taxon>
        <taxon>Sar</taxon>
        <taxon>Alveolata</taxon>
        <taxon>Colpodellida</taxon>
        <taxon>Vitrellaceae</taxon>
        <taxon>Vitrella</taxon>
    </lineage>
</organism>
<evidence type="ECO:0000313" key="2">
    <source>
        <dbReference type="EMBL" id="CEL99358.1"/>
    </source>
</evidence>
<name>A0A0G4EP05_VITBC</name>
<feature type="transmembrane region" description="Helical" evidence="1">
    <location>
        <begin position="261"/>
        <end position="289"/>
    </location>
</feature>
<keyword evidence="1" id="KW-0472">Membrane</keyword>
<protein>
    <submittedName>
        <fullName evidence="2">Uncharacterized protein</fullName>
    </submittedName>
</protein>
<dbReference type="Proteomes" id="UP000041254">
    <property type="component" value="Unassembled WGS sequence"/>
</dbReference>
<keyword evidence="1" id="KW-0812">Transmembrane</keyword>
<keyword evidence="1" id="KW-1133">Transmembrane helix</keyword>
<accession>A0A0G4EP05</accession>
<proteinExistence type="predicted"/>
<gene>
    <name evidence="2" type="ORF">Vbra_2979</name>
</gene>
<dbReference type="AlphaFoldDB" id="A0A0G4EP05"/>
<keyword evidence="3" id="KW-1185">Reference proteome</keyword>
<dbReference type="PhylomeDB" id="A0A0G4EP05"/>